<organism evidence="1 2">
    <name type="scientific">Flavobacterium johnsoniae</name>
    <name type="common">Cytophaga johnsonae</name>
    <dbReference type="NCBI Taxonomy" id="986"/>
    <lineage>
        <taxon>Bacteria</taxon>
        <taxon>Pseudomonadati</taxon>
        <taxon>Bacteroidota</taxon>
        <taxon>Flavobacteriia</taxon>
        <taxon>Flavobacteriales</taxon>
        <taxon>Flavobacteriaceae</taxon>
        <taxon>Flavobacterium</taxon>
    </lineage>
</organism>
<evidence type="ECO:0000313" key="1">
    <source>
        <dbReference type="EMBL" id="SHH75350.1"/>
    </source>
</evidence>
<proteinExistence type="predicted"/>
<dbReference type="RefSeq" id="WP_073411516.1">
    <property type="nucleotide sequence ID" value="NZ_FQWH01000018.1"/>
</dbReference>
<evidence type="ECO:0000313" key="2">
    <source>
        <dbReference type="Proteomes" id="UP000184112"/>
    </source>
</evidence>
<gene>
    <name evidence="1" type="ORF">SAMN05444388_11814</name>
</gene>
<dbReference type="AlphaFoldDB" id="A0A1M5VJH8"/>
<sequence>MWFNIDWNILALDNVPTMLRKPTLAYFIQILLKPLVSLYDKWKNWRQENIYKLEHTGQVCSLEGSLNDKFDVKDRRIYITDGQLHETFYIYTEGEQQNRFMHTESEDQTIYLRTEGETADTGLDFIVWVPKSVYDTQLHALHAHIKFYKAGGRRYNIFIIDEF</sequence>
<dbReference type="EMBL" id="FQWH01000018">
    <property type="protein sequence ID" value="SHH75350.1"/>
    <property type="molecule type" value="Genomic_DNA"/>
</dbReference>
<name>A0A1M5VJH8_FLAJO</name>
<reference evidence="1 2" key="1">
    <citation type="submission" date="2016-11" db="EMBL/GenBank/DDBJ databases">
        <authorList>
            <person name="Jaros S."/>
            <person name="Januszkiewicz K."/>
            <person name="Wedrychowicz H."/>
        </authorList>
    </citation>
    <scope>NUCLEOTIDE SEQUENCE [LARGE SCALE GENOMIC DNA]</scope>
    <source>
        <strain evidence="1 2">DSM 6792</strain>
    </source>
</reference>
<dbReference type="Proteomes" id="UP000184112">
    <property type="component" value="Unassembled WGS sequence"/>
</dbReference>
<protein>
    <submittedName>
        <fullName evidence="1">Uncharacterized protein</fullName>
    </submittedName>
</protein>
<accession>A0A1M5VJH8</accession>